<protein>
    <submittedName>
        <fullName evidence="1">16504_t:CDS:1</fullName>
    </submittedName>
</protein>
<dbReference type="EMBL" id="CAJVQC010104278">
    <property type="protein sequence ID" value="CAG8832626.1"/>
    <property type="molecule type" value="Genomic_DNA"/>
</dbReference>
<feature type="non-terminal residue" evidence="1">
    <location>
        <position position="1"/>
    </location>
</feature>
<accession>A0ACA9SB23</accession>
<reference evidence="1" key="1">
    <citation type="submission" date="2021-06" db="EMBL/GenBank/DDBJ databases">
        <authorList>
            <person name="Kallberg Y."/>
            <person name="Tangrot J."/>
            <person name="Rosling A."/>
        </authorList>
    </citation>
    <scope>NUCLEOTIDE SEQUENCE</scope>
    <source>
        <strain evidence="1">MA461A</strain>
    </source>
</reference>
<organism evidence="1 2">
    <name type="scientific">Racocetra persica</name>
    <dbReference type="NCBI Taxonomy" id="160502"/>
    <lineage>
        <taxon>Eukaryota</taxon>
        <taxon>Fungi</taxon>
        <taxon>Fungi incertae sedis</taxon>
        <taxon>Mucoromycota</taxon>
        <taxon>Glomeromycotina</taxon>
        <taxon>Glomeromycetes</taxon>
        <taxon>Diversisporales</taxon>
        <taxon>Gigasporaceae</taxon>
        <taxon>Racocetra</taxon>
    </lineage>
</organism>
<sequence length="61" mass="7424">DDKSLKLQISTYQSYENKILKSYYRDELLEFYCENEIPESQNLLSNTSYLQMFADQHYQDE</sequence>
<keyword evidence="2" id="KW-1185">Reference proteome</keyword>
<dbReference type="Proteomes" id="UP000789920">
    <property type="component" value="Unassembled WGS sequence"/>
</dbReference>
<evidence type="ECO:0000313" key="1">
    <source>
        <dbReference type="EMBL" id="CAG8832626.1"/>
    </source>
</evidence>
<proteinExistence type="predicted"/>
<gene>
    <name evidence="1" type="ORF">RPERSI_LOCUS28525</name>
</gene>
<comment type="caution">
    <text evidence="1">The sequence shown here is derived from an EMBL/GenBank/DDBJ whole genome shotgun (WGS) entry which is preliminary data.</text>
</comment>
<feature type="non-terminal residue" evidence="1">
    <location>
        <position position="61"/>
    </location>
</feature>
<evidence type="ECO:0000313" key="2">
    <source>
        <dbReference type="Proteomes" id="UP000789920"/>
    </source>
</evidence>
<name>A0ACA9SB23_9GLOM</name>